<feature type="transmembrane region" description="Helical" evidence="2">
    <location>
        <begin position="114"/>
        <end position="138"/>
    </location>
</feature>
<proteinExistence type="predicted"/>
<reference evidence="4" key="1">
    <citation type="journal article" date="2019" name="Int. J. Syst. Evol. Microbiol.">
        <title>The Global Catalogue of Microorganisms (GCM) 10K type strain sequencing project: providing services to taxonomists for standard genome sequencing and annotation.</title>
        <authorList>
            <consortium name="The Broad Institute Genomics Platform"/>
            <consortium name="The Broad Institute Genome Sequencing Center for Infectious Disease"/>
            <person name="Wu L."/>
            <person name="Ma J."/>
        </authorList>
    </citation>
    <scope>NUCLEOTIDE SEQUENCE [LARGE SCALE GENOMIC DNA]</scope>
    <source>
        <strain evidence="4">JCM 16544</strain>
    </source>
</reference>
<dbReference type="RefSeq" id="WP_344736489.1">
    <property type="nucleotide sequence ID" value="NZ_BAAAYU010000001.1"/>
</dbReference>
<dbReference type="EMBL" id="BAAAYU010000001">
    <property type="protein sequence ID" value="GAA3627271.1"/>
    <property type="molecule type" value="Genomic_DNA"/>
</dbReference>
<organism evidence="3 4">
    <name type="scientific">Microbacterium awajiense</name>
    <dbReference type="NCBI Taxonomy" id="415214"/>
    <lineage>
        <taxon>Bacteria</taxon>
        <taxon>Bacillati</taxon>
        <taxon>Actinomycetota</taxon>
        <taxon>Actinomycetes</taxon>
        <taxon>Micrococcales</taxon>
        <taxon>Microbacteriaceae</taxon>
        <taxon>Microbacterium</taxon>
    </lineage>
</organism>
<evidence type="ECO:0000313" key="3">
    <source>
        <dbReference type="EMBL" id="GAA3627271.1"/>
    </source>
</evidence>
<dbReference type="Proteomes" id="UP001501697">
    <property type="component" value="Unassembled WGS sequence"/>
</dbReference>
<gene>
    <name evidence="3" type="ORF">GCM10022200_07110</name>
</gene>
<keyword evidence="2" id="KW-0472">Membrane</keyword>
<protein>
    <submittedName>
        <fullName evidence="3">Uncharacterized protein</fullName>
    </submittedName>
</protein>
<keyword evidence="4" id="KW-1185">Reference proteome</keyword>
<keyword evidence="2" id="KW-0812">Transmembrane</keyword>
<evidence type="ECO:0000256" key="1">
    <source>
        <dbReference type="SAM" id="MobiDB-lite"/>
    </source>
</evidence>
<keyword evidence="2" id="KW-1133">Transmembrane helix</keyword>
<name>A0ABP7A8Y4_9MICO</name>
<comment type="caution">
    <text evidence="3">The sequence shown here is derived from an EMBL/GenBank/DDBJ whole genome shotgun (WGS) entry which is preliminary data.</text>
</comment>
<sequence length="263" mass="27858">MDAPPMTPDRSRELAALRSRAYGPGADIASDPAALARLRELEELARGDEPAEQTVIEEQVAAAQHPPDEDDAPAPRIRRDPEPEPAAQSGADVSGAEAADAPGSPAPPRRTPPWVWAVAGLAVGAIAGGAVTASVLAANSERADAVLARTTDGVDSGPWEDRLQYWGLEPDSLQAYEPFDAMGVWTARGSEQSRCLVLSYQDEAVMASCADAGFDPVFDFTIDEDMPISFSDDLEPGTVVRFVARPDTVEVWVRAPGAPLDGR</sequence>
<evidence type="ECO:0000256" key="2">
    <source>
        <dbReference type="SAM" id="Phobius"/>
    </source>
</evidence>
<feature type="region of interest" description="Disordered" evidence="1">
    <location>
        <begin position="41"/>
        <end position="111"/>
    </location>
</feature>
<evidence type="ECO:0000313" key="4">
    <source>
        <dbReference type="Proteomes" id="UP001501697"/>
    </source>
</evidence>
<accession>A0ABP7A8Y4</accession>